<dbReference type="Pfam" id="PF07045">
    <property type="entry name" value="DUF1330"/>
    <property type="match status" value="1"/>
</dbReference>
<dbReference type="PANTHER" id="PTHR41521">
    <property type="match status" value="1"/>
</dbReference>
<dbReference type="Gene3D" id="3.30.70.100">
    <property type="match status" value="1"/>
</dbReference>
<gene>
    <name evidence="2" type="ORF">GCM10023215_40590</name>
</gene>
<sequence length="115" mass="12428">MTAYAIAHLRSVTPNAEIVEYLQRIDATLAPYGGTFVVHGDLPEVLEGEFPGHLVVIGFPGPEEARAWYRSPEYQAILPLRTRNSDGAAIIVQGVGPEHLATDVIAGLPIEEPAR</sequence>
<evidence type="ECO:0000313" key="3">
    <source>
        <dbReference type="Proteomes" id="UP001500325"/>
    </source>
</evidence>
<accession>A0ABP8X271</accession>
<keyword evidence="3" id="KW-1185">Reference proteome</keyword>
<dbReference type="EMBL" id="BAABIC010000013">
    <property type="protein sequence ID" value="GAA4698078.1"/>
    <property type="molecule type" value="Genomic_DNA"/>
</dbReference>
<protein>
    <submittedName>
        <fullName evidence="2">DUF1330 domain-containing protein</fullName>
    </submittedName>
</protein>
<evidence type="ECO:0000313" key="2">
    <source>
        <dbReference type="EMBL" id="GAA4698078.1"/>
    </source>
</evidence>
<dbReference type="RefSeq" id="WP_345382199.1">
    <property type="nucleotide sequence ID" value="NZ_BAABIC010000013.1"/>
</dbReference>
<proteinExistence type="predicted"/>
<dbReference type="PANTHER" id="PTHR41521:SF4">
    <property type="entry name" value="BLR0684 PROTEIN"/>
    <property type="match status" value="1"/>
</dbReference>
<evidence type="ECO:0000259" key="1">
    <source>
        <dbReference type="Pfam" id="PF07045"/>
    </source>
</evidence>
<feature type="domain" description="DUF1330" evidence="1">
    <location>
        <begin position="2"/>
        <end position="95"/>
    </location>
</feature>
<name>A0ABP8X271_9PSEU</name>
<dbReference type="InterPro" id="IPR011008">
    <property type="entry name" value="Dimeric_a/b-barrel"/>
</dbReference>
<reference evidence="3" key="1">
    <citation type="journal article" date="2019" name="Int. J. Syst. Evol. Microbiol.">
        <title>The Global Catalogue of Microorganisms (GCM) 10K type strain sequencing project: providing services to taxonomists for standard genome sequencing and annotation.</title>
        <authorList>
            <consortium name="The Broad Institute Genomics Platform"/>
            <consortium name="The Broad Institute Genome Sequencing Center for Infectious Disease"/>
            <person name="Wu L."/>
            <person name="Ma J."/>
        </authorList>
    </citation>
    <scope>NUCLEOTIDE SEQUENCE [LARGE SCALE GENOMIC DNA]</scope>
    <source>
        <strain evidence="3">JCM 18055</strain>
    </source>
</reference>
<dbReference type="Proteomes" id="UP001500325">
    <property type="component" value="Unassembled WGS sequence"/>
</dbReference>
<comment type="caution">
    <text evidence="2">The sequence shown here is derived from an EMBL/GenBank/DDBJ whole genome shotgun (WGS) entry which is preliminary data.</text>
</comment>
<dbReference type="SUPFAM" id="SSF54909">
    <property type="entry name" value="Dimeric alpha+beta barrel"/>
    <property type="match status" value="1"/>
</dbReference>
<dbReference type="InterPro" id="IPR010753">
    <property type="entry name" value="DUF1330"/>
</dbReference>
<organism evidence="2 3">
    <name type="scientific">Pseudonocardia yuanmonensis</name>
    <dbReference type="NCBI Taxonomy" id="1095914"/>
    <lineage>
        <taxon>Bacteria</taxon>
        <taxon>Bacillati</taxon>
        <taxon>Actinomycetota</taxon>
        <taxon>Actinomycetes</taxon>
        <taxon>Pseudonocardiales</taxon>
        <taxon>Pseudonocardiaceae</taxon>
        <taxon>Pseudonocardia</taxon>
    </lineage>
</organism>